<evidence type="ECO:0000256" key="1">
    <source>
        <dbReference type="ARBA" id="ARBA00004141"/>
    </source>
</evidence>
<feature type="transmembrane region" description="Helical" evidence="8">
    <location>
        <begin position="116"/>
        <end position="139"/>
    </location>
</feature>
<gene>
    <name evidence="10" type="ORF">GSLYS_00013732001</name>
</gene>
<feature type="non-terminal residue" evidence="10">
    <location>
        <position position="1"/>
    </location>
</feature>
<dbReference type="Gene3D" id="1.20.1070.10">
    <property type="entry name" value="Rhodopsin 7-helix transmembrane proteins"/>
    <property type="match status" value="1"/>
</dbReference>
<dbReference type="InterPro" id="IPR017452">
    <property type="entry name" value="GPCR_Rhodpsn_7TM"/>
</dbReference>
<keyword evidence="7" id="KW-0807">Transducer</keyword>
<evidence type="ECO:0000256" key="5">
    <source>
        <dbReference type="ARBA" id="ARBA00023136"/>
    </source>
</evidence>
<evidence type="ECO:0000313" key="10">
    <source>
        <dbReference type="EMBL" id="CAL1539999.1"/>
    </source>
</evidence>
<keyword evidence="2 8" id="KW-0812">Transmembrane</keyword>
<evidence type="ECO:0000256" key="2">
    <source>
        <dbReference type="ARBA" id="ARBA00022692"/>
    </source>
</evidence>
<evidence type="ECO:0000313" key="11">
    <source>
        <dbReference type="Proteomes" id="UP001497497"/>
    </source>
</evidence>
<dbReference type="Pfam" id="PF10324">
    <property type="entry name" value="7TM_GPCR_Srw"/>
    <property type="match status" value="1"/>
</dbReference>
<comment type="subcellular location">
    <subcellularLocation>
        <location evidence="1">Membrane</location>
        <topology evidence="1">Multi-pass membrane protein</topology>
    </subcellularLocation>
</comment>
<dbReference type="InterPro" id="IPR019427">
    <property type="entry name" value="7TM_GPCR_serpentine_rcpt_Srw"/>
</dbReference>
<dbReference type="GO" id="GO:0005886">
    <property type="term" value="C:plasma membrane"/>
    <property type="evidence" value="ECO:0007669"/>
    <property type="project" value="TreeGrafter"/>
</dbReference>
<name>A0AAV2I1P5_LYMST</name>
<comment type="caution">
    <text evidence="10">The sequence shown here is derived from an EMBL/GenBank/DDBJ whole genome shotgun (WGS) entry which is preliminary data.</text>
</comment>
<reference evidence="10 11" key="1">
    <citation type="submission" date="2024-04" db="EMBL/GenBank/DDBJ databases">
        <authorList>
            <consortium name="Genoscope - CEA"/>
            <person name="William W."/>
        </authorList>
    </citation>
    <scope>NUCLEOTIDE SEQUENCE [LARGE SCALE GENOMIC DNA]</scope>
</reference>
<evidence type="ECO:0000256" key="3">
    <source>
        <dbReference type="ARBA" id="ARBA00022989"/>
    </source>
</evidence>
<evidence type="ECO:0000256" key="4">
    <source>
        <dbReference type="ARBA" id="ARBA00023040"/>
    </source>
</evidence>
<proteinExistence type="predicted"/>
<dbReference type="Proteomes" id="UP001497497">
    <property type="component" value="Unassembled WGS sequence"/>
</dbReference>
<keyword evidence="6" id="KW-0675">Receptor</keyword>
<evidence type="ECO:0000256" key="6">
    <source>
        <dbReference type="ARBA" id="ARBA00023170"/>
    </source>
</evidence>
<dbReference type="GO" id="GO:0008528">
    <property type="term" value="F:G protein-coupled peptide receptor activity"/>
    <property type="evidence" value="ECO:0007669"/>
    <property type="project" value="InterPro"/>
</dbReference>
<keyword evidence="3 8" id="KW-1133">Transmembrane helix</keyword>
<evidence type="ECO:0000259" key="9">
    <source>
        <dbReference type="PROSITE" id="PS50262"/>
    </source>
</evidence>
<dbReference type="SUPFAM" id="SSF81321">
    <property type="entry name" value="Family A G protein-coupled receptor-like"/>
    <property type="match status" value="1"/>
</dbReference>
<accession>A0AAV2I1P5</accession>
<dbReference type="PANTHER" id="PTHR24243">
    <property type="entry name" value="G-PROTEIN COUPLED RECEPTOR"/>
    <property type="match status" value="1"/>
</dbReference>
<dbReference type="EMBL" id="CAXITT010000366">
    <property type="protein sequence ID" value="CAL1539999.1"/>
    <property type="molecule type" value="Genomic_DNA"/>
</dbReference>
<feature type="transmembrane region" description="Helical" evidence="8">
    <location>
        <begin position="192"/>
        <end position="212"/>
    </location>
</feature>
<dbReference type="PROSITE" id="PS50262">
    <property type="entry name" value="G_PROTEIN_RECEP_F1_2"/>
    <property type="match status" value="1"/>
</dbReference>
<organism evidence="10 11">
    <name type="scientific">Lymnaea stagnalis</name>
    <name type="common">Great pond snail</name>
    <name type="synonym">Helix stagnalis</name>
    <dbReference type="NCBI Taxonomy" id="6523"/>
    <lineage>
        <taxon>Eukaryota</taxon>
        <taxon>Metazoa</taxon>
        <taxon>Spiralia</taxon>
        <taxon>Lophotrochozoa</taxon>
        <taxon>Mollusca</taxon>
        <taxon>Gastropoda</taxon>
        <taxon>Heterobranchia</taxon>
        <taxon>Euthyneura</taxon>
        <taxon>Panpulmonata</taxon>
        <taxon>Hygrophila</taxon>
        <taxon>Lymnaeoidea</taxon>
        <taxon>Lymnaeidae</taxon>
        <taxon>Lymnaea</taxon>
    </lineage>
</organism>
<keyword evidence="4" id="KW-0297">G-protein coupled receptor</keyword>
<keyword evidence="11" id="KW-1185">Reference proteome</keyword>
<protein>
    <recommendedName>
        <fullName evidence="9">G-protein coupled receptors family 1 profile domain-containing protein</fullName>
    </recommendedName>
</protein>
<dbReference type="PANTHER" id="PTHR24243:SF230">
    <property type="entry name" value="G-PROTEIN COUPLED RECEPTORS FAMILY 1 PROFILE DOMAIN-CONTAINING PROTEIN"/>
    <property type="match status" value="1"/>
</dbReference>
<keyword evidence="5 8" id="KW-0472">Membrane</keyword>
<evidence type="ECO:0000256" key="7">
    <source>
        <dbReference type="ARBA" id="ARBA00023224"/>
    </source>
</evidence>
<sequence length="214" mass="23989">ANRSAAIADRLSGVTMMNAGNESSAADAFCGYYGDNSTIISLMQYELARKLGTDFTFALNFTTWFRLLNGIDSGSLFLFYKKSCMNSTEDLLSVLESIMMRRQHNPVIEHHVGQLLYLYVSPILLILGTLGNLFSFIILRRKQMLKVSSYLYLATLAVVDTCVLYCGLLRLWVRELAEMDLQNSSDLACKVIVTFSYVTADISAWLITAVTVER</sequence>
<evidence type="ECO:0000256" key="8">
    <source>
        <dbReference type="SAM" id="Phobius"/>
    </source>
</evidence>
<feature type="transmembrane region" description="Helical" evidence="8">
    <location>
        <begin position="151"/>
        <end position="172"/>
    </location>
</feature>
<feature type="domain" description="G-protein coupled receptors family 1 profile" evidence="9">
    <location>
        <begin position="131"/>
        <end position="214"/>
    </location>
</feature>
<dbReference type="AlphaFoldDB" id="A0AAV2I1P5"/>